<proteinExistence type="predicted"/>
<evidence type="ECO:0000313" key="2">
    <source>
        <dbReference type="EMBL" id="ORZ40626.1"/>
    </source>
</evidence>
<organism evidence="2 3">
    <name type="scientific">Catenaria anguillulae PL171</name>
    <dbReference type="NCBI Taxonomy" id="765915"/>
    <lineage>
        <taxon>Eukaryota</taxon>
        <taxon>Fungi</taxon>
        <taxon>Fungi incertae sedis</taxon>
        <taxon>Blastocladiomycota</taxon>
        <taxon>Blastocladiomycetes</taxon>
        <taxon>Blastocladiales</taxon>
        <taxon>Catenariaceae</taxon>
        <taxon>Catenaria</taxon>
    </lineage>
</organism>
<dbReference type="Proteomes" id="UP000193411">
    <property type="component" value="Unassembled WGS sequence"/>
</dbReference>
<dbReference type="AlphaFoldDB" id="A0A1Y2I177"/>
<accession>A0A1Y2I177</accession>
<evidence type="ECO:0000256" key="1">
    <source>
        <dbReference type="SAM" id="MobiDB-lite"/>
    </source>
</evidence>
<keyword evidence="3" id="KW-1185">Reference proteome</keyword>
<feature type="region of interest" description="Disordered" evidence="1">
    <location>
        <begin position="75"/>
        <end position="118"/>
    </location>
</feature>
<protein>
    <submittedName>
        <fullName evidence="2">Uncharacterized protein</fullName>
    </submittedName>
</protein>
<sequence length="118" mass="12689">MSSCCHPTCTSIRCSMSPFSNLCMSPKFQVGSSRHRRQSTLRVILSTRSRRCWIPVAMVVRSSTLSVGVAIPKVKTRGSPRSTSRTAKTLSNASMPSTQPSPSPKIFPGPLAATAHKG</sequence>
<name>A0A1Y2I177_9FUNG</name>
<dbReference type="EMBL" id="MCFL01000003">
    <property type="protein sequence ID" value="ORZ40626.1"/>
    <property type="molecule type" value="Genomic_DNA"/>
</dbReference>
<comment type="caution">
    <text evidence="2">The sequence shown here is derived from an EMBL/GenBank/DDBJ whole genome shotgun (WGS) entry which is preliminary data.</text>
</comment>
<gene>
    <name evidence="2" type="ORF">BCR44DRAFT_1425400</name>
</gene>
<feature type="compositionally biased region" description="Polar residues" evidence="1">
    <location>
        <begin position="79"/>
        <end position="98"/>
    </location>
</feature>
<reference evidence="2 3" key="1">
    <citation type="submission" date="2016-07" db="EMBL/GenBank/DDBJ databases">
        <title>Pervasive Adenine N6-methylation of Active Genes in Fungi.</title>
        <authorList>
            <consortium name="DOE Joint Genome Institute"/>
            <person name="Mondo S.J."/>
            <person name="Dannebaum R.O."/>
            <person name="Kuo R.C."/>
            <person name="Labutti K."/>
            <person name="Haridas S."/>
            <person name="Kuo A."/>
            <person name="Salamov A."/>
            <person name="Ahrendt S.R."/>
            <person name="Lipzen A."/>
            <person name="Sullivan W."/>
            <person name="Andreopoulos W.B."/>
            <person name="Clum A."/>
            <person name="Lindquist E."/>
            <person name="Daum C."/>
            <person name="Ramamoorthy G.K."/>
            <person name="Gryganskyi A."/>
            <person name="Culley D."/>
            <person name="Magnuson J.K."/>
            <person name="James T.Y."/>
            <person name="O'Malley M.A."/>
            <person name="Stajich J.E."/>
            <person name="Spatafora J.W."/>
            <person name="Visel A."/>
            <person name="Grigoriev I.V."/>
        </authorList>
    </citation>
    <scope>NUCLEOTIDE SEQUENCE [LARGE SCALE GENOMIC DNA]</scope>
    <source>
        <strain evidence="2 3">PL171</strain>
    </source>
</reference>
<evidence type="ECO:0000313" key="3">
    <source>
        <dbReference type="Proteomes" id="UP000193411"/>
    </source>
</evidence>